<feature type="region of interest" description="Disordered" evidence="1">
    <location>
        <begin position="1"/>
        <end position="106"/>
    </location>
</feature>
<reference evidence="2" key="1">
    <citation type="submission" date="2019-12" db="EMBL/GenBank/DDBJ databases">
        <title>Genome sequencing and annotation of Brassica cretica.</title>
        <authorList>
            <person name="Studholme D.J."/>
            <person name="Sarris P."/>
        </authorList>
    </citation>
    <scope>NUCLEOTIDE SEQUENCE</scope>
    <source>
        <strain evidence="2">PFS-109/04</strain>
        <tissue evidence="2">Leaf</tissue>
    </source>
</reference>
<proteinExistence type="predicted"/>
<protein>
    <submittedName>
        <fullName evidence="2">Uncharacterized protein</fullName>
    </submittedName>
</protein>
<feature type="region of interest" description="Disordered" evidence="1">
    <location>
        <begin position="249"/>
        <end position="296"/>
    </location>
</feature>
<dbReference type="AlphaFoldDB" id="A0A8S9QWQ2"/>
<evidence type="ECO:0000313" key="2">
    <source>
        <dbReference type="EMBL" id="KAF3553151.1"/>
    </source>
</evidence>
<feature type="compositionally biased region" description="Basic and acidic residues" evidence="1">
    <location>
        <begin position="37"/>
        <end position="58"/>
    </location>
</feature>
<feature type="compositionally biased region" description="Basic and acidic residues" evidence="1">
    <location>
        <begin position="273"/>
        <end position="287"/>
    </location>
</feature>
<name>A0A8S9QWQ2_BRACR</name>
<organism evidence="2 3">
    <name type="scientific">Brassica cretica</name>
    <name type="common">Mustard</name>
    <dbReference type="NCBI Taxonomy" id="69181"/>
    <lineage>
        <taxon>Eukaryota</taxon>
        <taxon>Viridiplantae</taxon>
        <taxon>Streptophyta</taxon>
        <taxon>Embryophyta</taxon>
        <taxon>Tracheophyta</taxon>
        <taxon>Spermatophyta</taxon>
        <taxon>Magnoliopsida</taxon>
        <taxon>eudicotyledons</taxon>
        <taxon>Gunneridae</taxon>
        <taxon>Pentapetalae</taxon>
        <taxon>rosids</taxon>
        <taxon>malvids</taxon>
        <taxon>Brassicales</taxon>
        <taxon>Brassicaceae</taxon>
        <taxon>Brassiceae</taxon>
        <taxon>Brassica</taxon>
    </lineage>
</organism>
<evidence type="ECO:0000313" key="3">
    <source>
        <dbReference type="Proteomes" id="UP000712600"/>
    </source>
</evidence>
<dbReference type="Proteomes" id="UP000712600">
    <property type="component" value="Unassembled WGS sequence"/>
</dbReference>
<gene>
    <name evidence="2" type="ORF">F2Q69_00017435</name>
</gene>
<feature type="compositionally biased region" description="Basic and acidic residues" evidence="1">
    <location>
        <begin position="7"/>
        <end position="23"/>
    </location>
</feature>
<accession>A0A8S9QWQ2</accession>
<comment type="caution">
    <text evidence="2">The sequence shown here is derived from an EMBL/GenBank/DDBJ whole genome shotgun (WGS) entry which is preliminary data.</text>
</comment>
<dbReference type="EMBL" id="QGKX02000996">
    <property type="protein sequence ID" value="KAF3553151.1"/>
    <property type="molecule type" value="Genomic_DNA"/>
</dbReference>
<sequence>MDVPPPRQRENNKQRLHVNDKLHQLSPFDSGNAEVSVHFKGEKTEFKQRPDRHGKPFGERVSFNPPRGLPLRNKITPAMTTDRGNYEGIRRGPPLRNSYTSTSPAQPLFRGNILKPHREAELEYPVQHRPPLERNLDIVDFSLSLPPVPSTEEVMEELREATLQYTMCADPTESAARRQRVLQSDASGLMEETAASIIKMARTAQILAAQANVANAANLAMTEERHGLQMGTIATTTTEKQTSTYILLPPEHEAPQSAPTQPTRRRGRQTKTNPRDLHISPKLDKPRQVYPRQAEL</sequence>
<evidence type="ECO:0000256" key="1">
    <source>
        <dbReference type="SAM" id="MobiDB-lite"/>
    </source>
</evidence>